<keyword evidence="3" id="KW-1185">Reference proteome</keyword>
<sequence length="558" mass="63927">MAVGLKFEVYTKCLMKVLKESGAGIWKVRDSSIFGAALTVEEHFVAVDLFVMAVGLKFEAHTKCLMKVLKESGAGILKVRDSSIFGASIRRKFFYGIQDGDKKIMWVKWSKILAAKKYGGLGVSSYFALNKALLFRWVWRFVIHDDSLWYRVISAMHGPSFLQCSSRYSSVWGNIVREIHKLKNKGVDLLSYCRIRVGNGLKTSFWKDPWIDDSLLCHRYPRVFALETNRDICVADKLSDSIDGSLRRSARGGSEEQQLVQLQNLVGSSVLSSVDDRWVWSLSGDGMFRVKGARTLLDEIFLPKDHNATRWCKFIPIKVNVFAWKLSIDRLPTRMNLLKRDVYIPDSSCPICKDSPEDSSHLFFTCSLAADVLRLICRWWGLNWTHISSYEEWLCWIKDIRLGSKIKLMLEGVFYIAWWSIWSFRNGLLFAAKIPRKDIIFDDIVSRAYRASNANYALVIPVIMLFCFLKVMNELKKSGFVKTINMMDISIDALFNNMNQNEGEVNELMGVKTKEVMIWNPLALVVEKKKVSKCKENIVVESDSKSDNEEEMNTAYGP</sequence>
<gene>
    <name evidence="2" type="ORF">CTI12_AA087960</name>
</gene>
<dbReference type="PANTHER" id="PTHR36617:SF15">
    <property type="entry name" value="REVERSE TRANSCRIPTASE ZINC-BINDING DOMAIN-CONTAINING PROTEIN"/>
    <property type="match status" value="1"/>
</dbReference>
<feature type="domain" description="Reverse transcriptase zinc-binding" evidence="1">
    <location>
        <begin position="306"/>
        <end position="371"/>
    </location>
</feature>
<proteinExistence type="predicted"/>
<keyword evidence="2" id="KW-0695">RNA-directed DNA polymerase</keyword>
<dbReference type="Proteomes" id="UP000245207">
    <property type="component" value="Unassembled WGS sequence"/>
</dbReference>
<dbReference type="EMBL" id="PKPP01000528">
    <property type="protein sequence ID" value="PWA91658.1"/>
    <property type="molecule type" value="Genomic_DNA"/>
</dbReference>
<keyword evidence="2" id="KW-0548">Nucleotidyltransferase</keyword>
<dbReference type="Pfam" id="PF13966">
    <property type="entry name" value="zf-RVT"/>
    <property type="match status" value="1"/>
</dbReference>
<dbReference type="PANTHER" id="PTHR36617">
    <property type="entry name" value="PROTEIN, PUTATIVE-RELATED"/>
    <property type="match status" value="1"/>
</dbReference>
<comment type="caution">
    <text evidence="2">The sequence shown here is derived from an EMBL/GenBank/DDBJ whole genome shotgun (WGS) entry which is preliminary data.</text>
</comment>
<protein>
    <submittedName>
        <fullName evidence="2">RNA-directed DNA polymerase, eukaryota</fullName>
    </submittedName>
</protein>
<name>A0A2U1Q0V3_ARTAN</name>
<evidence type="ECO:0000313" key="3">
    <source>
        <dbReference type="Proteomes" id="UP000245207"/>
    </source>
</evidence>
<dbReference type="GO" id="GO:0003964">
    <property type="term" value="F:RNA-directed DNA polymerase activity"/>
    <property type="evidence" value="ECO:0007669"/>
    <property type="project" value="UniProtKB-KW"/>
</dbReference>
<keyword evidence="2" id="KW-0808">Transferase</keyword>
<accession>A0A2U1Q0V3</accession>
<reference evidence="2 3" key="1">
    <citation type="journal article" date="2018" name="Mol. Plant">
        <title>The genome of Artemisia annua provides insight into the evolution of Asteraceae family and artemisinin biosynthesis.</title>
        <authorList>
            <person name="Shen Q."/>
            <person name="Zhang L."/>
            <person name="Liao Z."/>
            <person name="Wang S."/>
            <person name="Yan T."/>
            <person name="Shi P."/>
            <person name="Liu M."/>
            <person name="Fu X."/>
            <person name="Pan Q."/>
            <person name="Wang Y."/>
            <person name="Lv Z."/>
            <person name="Lu X."/>
            <person name="Zhang F."/>
            <person name="Jiang W."/>
            <person name="Ma Y."/>
            <person name="Chen M."/>
            <person name="Hao X."/>
            <person name="Li L."/>
            <person name="Tang Y."/>
            <person name="Lv G."/>
            <person name="Zhou Y."/>
            <person name="Sun X."/>
            <person name="Brodelius P.E."/>
            <person name="Rose J.K.C."/>
            <person name="Tang K."/>
        </authorList>
    </citation>
    <scope>NUCLEOTIDE SEQUENCE [LARGE SCALE GENOMIC DNA]</scope>
    <source>
        <strain evidence="3">cv. Huhao1</strain>
        <tissue evidence="2">Leaf</tissue>
    </source>
</reference>
<dbReference type="InterPro" id="IPR026960">
    <property type="entry name" value="RVT-Znf"/>
</dbReference>
<dbReference type="AlphaFoldDB" id="A0A2U1Q0V3"/>
<organism evidence="2 3">
    <name type="scientific">Artemisia annua</name>
    <name type="common">Sweet wormwood</name>
    <dbReference type="NCBI Taxonomy" id="35608"/>
    <lineage>
        <taxon>Eukaryota</taxon>
        <taxon>Viridiplantae</taxon>
        <taxon>Streptophyta</taxon>
        <taxon>Embryophyta</taxon>
        <taxon>Tracheophyta</taxon>
        <taxon>Spermatophyta</taxon>
        <taxon>Magnoliopsida</taxon>
        <taxon>eudicotyledons</taxon>
        <taxon>Gunneridae</taxon>
        <taxon>Pentapetalae</taxon>
        <taxon>asterids</taxon>
        <taxon>campanulids</taxon>
        <taxon>Asterales</taxon>
        <taxon>Asteraceae</taxon>
        <taxon>Asteroideae</taxon>
        <taxon>Anthemideae</taxon>
        <taxon>Artemisiinae</taxon>
        <taxon>Artemisia</taxon>
    </lineage>
</organism>
<evidence type="ECO:0000313" key="2">
    <source>
        <dbReference type="EMBL" id="PWA91658.1"/>
    </source>
</evidence>
<evidence type="ECO:0000259" key="1">
    <source>
        <dbReference type="Pfam" id="PF13966"/>
    </source>
</evidence>